<dbReference type="EMBL" id="PNYA01000002">
    <property type="protein sequence ID" value="PMS23036.1"/>
    <property type="molecule type" value="Genomic_DNA"/>
</dbReference>
<dbReference type="Pfam" id="PF04397">
    <property type="entry name" value="LytTR"/>
    <property type="match status" value="1"/>
</dbReference>
<keyword evidence="3" id="KW-1185">Reference proteome</keyword>
<sequence length="208" mass="23858">MDLSAANIDRYIAERVRAAREDIASEPEAASVADDPMYADDIRKRPFVNFRGGKIYRRVGKREIIYEIAPWQIRAIRACDKLSCIETLDGQEHLCDGTLSEFVRIFPSELLRVRRDLVVNRSLIKEFHVLPRGCGEAKRRQLVVDGLPEPVEVARRQVPEVEHLILEQAEFDRIFDELAPTEDPMGVKLVVPRHQRGHFARYLPAMSA</sequence>
<evidence type="ECO:0000259" key="1">
    <source>
        <dbReference type="SMART" id="SM00850"/>
    </source>
</evidence>
<reference evidence="2 3" key="1">
    <citation type="submission" date="2018-01" db="EMBL/GenBank/DDBJ databases">
        <title>Whole genome analyses suggest that Burkholderia sensu lato contains two further novel genera in the rhizoxinica-symbiotica group Mycetohabitans gen. nov., and Trinickia gen. nov.: implications for the evolution of diazotrophy and nodulation in the Burkholderiaceae.</title>
        <authorList>
            <person name="Estrada-de los Santos P."/>
            <person name="Palmer M."/>
            <person name="Chavez-Ramirez B."/>
            <person name="Beukes C."/>
            <person name="Steenkamp E.T."/>
            <person name="Hirsch A.M."/>
            <person name="Manyaka P."/>
            <person name="Maluk M."/>
            <person name="Lafos M."/>
            <person name="Crook M."/>
            <person name="Gross E."/>
            <person name="Simon M.F."/>
            <person name="Bueno dos Reis Junior F."/>
            <person name="Poole P.S."/>
            <person name="Venter S.N."/>
            <person name="James E.K."/>
        </authorList>
    </citation>
    <scope>NUCLEOTIDE SEQUENCE [LARGE SCALE GENOMIC DNA]</scope>
    <source>
        <strain evidence="2 3">GIMN1.004</strain>
    </source>
</reference>
<feature type="domain" description="HTH LytTR-type" evidence="1">
    <location>
        <begin position="63"/>
        <end position="166"/>
    </location>
</feature>
<dbReference type="SMART" id="SM00850">
    <property type="entry name" value="LytTR"/>
    <property type="match status" value="1"/>
</dbReference>
<proteinExistence type="predicted"/>
<dbReference type="GO" id="GO:0003677">
    <property type="term" value="F:DNA binding"/>
    <property type="evidence" value="ECO:0007669"/>
    <property type="project" value="InterPro"/>
</dbReference>
<dbReference type="InterPro" id="IPR007492">
    <property type="entry name" value="LytTR_DNA-bd_dom"/>
</dbReference>
<organism evidence="2 3">
    <name type="scientific">Trinickia dabaoshanensis</name>
    <dbReference type="NCBI Taxonomy" id="564714"/>
    <lineage>
        <taxon>Bacteria</taxon>
        <taxon>Pseudomonadati</taxon>
        <taxon>Pseudomonadota</taxon>
        <taxon>Betaproteobacteria</taxon>
        <taxon>Burkholderiales</taxon>
        <taxon>Burkholderiaceae</taxon>
        <taxon>Trinickia</taxon>
    </lineage>
</organism>
<gene>
    <name evidence="2" type="ORF">C0Z18_02100</name>
</gene>
<protein>
    <recommendedName>
        <fullName evidence="1">HTH LytTR-type domain-containing protein</fullName>
    </recommendedName>
</protein>
<accession>A0A2N7W0U1</accession>
<dbReference type="RefSeq" id="WP_102643726.1">
    <property type="nucleotide sequence ID" value="NZ_PNYA01000002.1"/>
</dbReference>
<evidence type="ECO:0000313" key="2">
    <source>
        <dbReference type="EMBL" id="PMS23036.1"/>
    </source>
</evidence>
<dbReference type="OrthoDB" id="236568at2"/>
<dbReference type="Proteomes" id="UP000235616">
    <property type="component" value="Unassembled WGS sequence"/>
</dbReference>
<evidence type="ECO:0000313" key="3">
    <source>
        <dbReference type="Proteomes" id="UP000235616"/>
    </source>
</evidence>
<dbReference type="AlphaFoldDB" id="A0A2N7W0U1"/>
<comment type="caution">
    <text evidence="2">The sequence shown here is derived from an EMBL/GenBank/DDBJ whole genome shotgun (WGS) entry which is preliminary data.</text>
</comment>
<name>A0A2N7W0U1_9BURK</name>